<sequence>MKTILIIMLLLLPALAFAEDVTFKFGGFIPSANSDIWEVNVDETTFSVSNMAGGYVAGEIDLFLGRHFNFACEVGYYQKDVLVEDIDFEYPDGWPIEHVVYLRTVPLQASFKFLPLGRNRKIIPYVGGGLGFYFWDYQEYGDFVIYRYDDPEIITGYYQSTGVDLGYHGMFGLMIPIGWHYSVNAEIKYVRVDGNLGNDFDPTFEPIDLSGIYATAGISFWF</sequence>
<comment type="caution">
    <text evidence="2">The sequence shown here is derived from an EMBL/GenBank/DDBJ whole genome shotgun (WGS) entry which is preliminary data.</text>
</comment>
<dbReference type="AlphaFoldDB" id="A0A1F5V6D1"/>
<dbReference type="Proteomes" id="UP000178943">
    <property type="component" value="Unassembled WGS sequence"/>
</dbReference>
<accession>A0A1F5V6D1</accession>
<organism evidence="2 3">
    <name type="scientific">Candidatus Fischerbacteria bacterium RBG_13_37_8</name>
    <dbReference type="NCBI Taxonomy" id="1817863"/>
    <lineage>
        <taxon>Bacteria</taxon>
        <taxon>Candidatus Fischeribacteriota</taxon>
    </lineage>
</organism>
<proteinExistence type="predicted"/>
<evidence type="ECO:0000313" key="2">
    <source>
        <dbReference type="EMBL" id="OGF58982.1"/>
    </source>
</evidence>
<evidence type="ECO:0000256" key="1">
    <source>
        <dbReference type="SAM" id="SignalP"/>
    </source>
</evidence>
<evidence type="ECO:0000313" key="3">
    <source>
        <dbReference type="Proteomes" id="UP000178943"/>
    </source>
</evidence>
<dbReference type="STRING" id="1817863.A2Y62_21070"/>
<dbReference type="Gene3D" id="2.40.160.20">
    <property type="match status" value="1"/>
</dbReference>
<name>A0A1F5V6D1_9BACT</name>
<dbReference type="InterPro" id="IPR011250">
    <property type="entry name" value="OMP/PagP_B-barrel"/>
</dbReference>
<dbReference type="EMBL" id="MFGW01000226">
    <property type="protein sequence ID" value="OGF58982.1"/>
    <property type="molecule type" value="Genomic_DNA"/>
</dbReference>
<reference evidence="2 3" key="1">
    <citation type="journal article" date="2016" name="Nat. Commun.">
        <title>Thousands of microbial genomes shed light on interconnected biogeochemical processes in an aquifer system.</title>
        <authorList>
            <person name="Anantharaman K."/>
            <person name="Brown C.T."/>
            <person name="Hug L.A."/>
            <person name="Sharon I."/>
            <person name="Castelle C.J."/>
            <person name="Probst A.J."/>
            <person name="Thomas B.C."/>
            <person name="Singh A."/>
            <person name="Wilkins M.J."/>
            <person name="Karaoz U."/>
            <person name="Brodie E.L."/>
            <person name="Williams K.H."/>
            <person name="Hubbard S.S."/>
            <person name="Banfield J.F."/>
        </authorList>
    </citation>
    <scope>NUCLEOTIDE SEQUENCE [LARGE SCALE GENOMIC DNA]</scope>
</reference>
<feature type="chain" id="PRO_5009521925" evidence="1">
    <location>
        <begin position="19"/>
        <end position="222"/>
    </location>
</feature>
<gene>
    <name evidence="2" type="ORF">A2Y62_21070</name>
</gene>
<protein>
    <submittedName>
        <fullName evidence="2">Uncharacterized protein</fullName>
    </submittedName>
</protein>
<dbReference type="SUPFAM" id="SSF56925">
    <property type="entry name" value="OMPA-like"/>
    <property type="match status" value="1"/>
</dbReference>
<feature type="signal peptide" evidence="1">
    <location>
        <begin position="1"/>
        <end position="18"/>
    </location>
</feature>
<keyword evidence="1" id="KW-0732">Signal</keyword>